<feature type="transmembrane region" description="Helical" evidence="8">
    <location>
        <begin position="105"/>
        <end position="122"/>
    </location>
</feature>
<feature type="transmembrane region" description="Helical" evidence="8">
    <location>
        <begin position="236"/>
        <end position="261"/>
    </location>
</feature>
<gene>
    <name evidence="10" type="ORF">FYJ63_09080</name>
</gene>
<evidence type="ECO:0000256" key="2">
    <source>
        <dbReference type="ARBA" id="ARBA00022448"/>
    </source>
</evidence>
<feature type="transmembrane region" description="Helical" evidence="8">
    <location>
        <begin position="198"/>
        <end position="216"/>
    </location>
</feature>
<keyword evidence="6 8" id="KW-1133">Transmembrane helix</keyword>
<evidence type="ECO:0000256" key="7">
    <source>
        <dbReference type="ARBA" id="ARBA00023136"/>
    </source>
</evidence>
<dbReference type="Proteomes" id="UP000442535">
    <property type="component" value="Unassembled WGS sequence"/>
</dbReference>
<dbReference type="PANTHER" id="PTHR43357:SF4">
    <property type="entry name" value="INNER MEMBRANE ABC TRANSPORTER PERMEASE PROTEIN YDCV"/>
    <property type="match status" value="1"/>
</dbReference>
<reference evidence="10 11" key="1">
    <citation type="submission" date="2019-08" db="EMBL/GenBank/DDBJ databases">
        <title>In-depth cultivation of the pig gut microbiome towards novel bacterial diversity and tailored functional studies.</title>
        <authorList>
            <person name="Wylensek D."/>
            <person name="Hitch T.C.A."/>
            <person name="Clavel T."/>
        </authorList>
    </citation>
    <scope>NUCLEOTIDE SEQUENCE [LARGE SCALE GENOMIC DNA]</scope>
    <source>
        <strain evidence="10 11">RF-GAM-744-WT-7</strain>
    </source>
</reference>
<feature type="transmembrane region" description="Helical" evidence="8">
    <location>
        <begin position="421"/>
        <end position="440"/>
    </location>
</feature>
<feature type="transmembrane region" description="Helical" evidence="8">
    <location>
        <begin position="7"/>
        <end position="28"/>
    </location>
</feature>
<dbReference type="PROSITE" id="PS50928">
    <property type="entry name" value="ABC_TM1"/>
    <property type="match status" value="2"/>
</dbReference>
<dbReference type="CDD" id="cd06261">
    <property type="entry name" value="TM_PBP2"/>
    <property type="match status" value="2"/>
</dbReference>
<feature type="transmembrane region" description="Helical" evidence="8">
    <location>
        <begin position="472"/>
        <end position="499"/>
    </location>
</feature>
<accession>A0A7K0K4I0</accession>
<name>A0A7K0K4I0_9ACTO</name>
<feature type="transmembrane region" description="Helical" evidence="8">
    <location>
        <begin position="143"/>
        <end position="165"/>
    </location>
</feature>
<dbReference type="PANTHER" id="PTHR43357">
    <property type="entry name" value="INNER MEMBRANE ABC TRANSPORTER PERMEASE PROTEIN YDCV"/>
    <property type="match status" value="1"/>
</dbReference>
<evidence type="ECO:0000256" key="8">
    <source>
        <dbReference type="RuleBase" id="RU363032"/>
    </source>
</evidence>
<dbReference type="RefSeq" id="WP_154545962.1">
    <property type="nucleotide sequence ID" value="NZ_VUMY01000017.1"/>
</dbReference>
<feature type="transmembrane region" description="Helical" evidence="8">
    <location>
        <begin position="519"/>
        <end position="543"/>
    </location>
</feature>
<comment type="subcellular location">
    <subcellularLocation>
        <location evidence="1">Cell inner membrane</location>
        <topology evidence="1">Multi-pass membrane protein</topology>
    </subcellularLocation>
    <subcellularLocation>
        <location evidence="8">Cell membrane</location>
        <topology evidence="8">Multi-pass membrane protein</topology>
    </subcellularLocation>
</comment>
<protein>
    <submittedName>
        <fullName evidence="10">Iron ABC transporter permease</fullName>
    </submittedName>
</protein>
<feature type="transmembrane region" description="Helical" evidence="8">
    <location>
        <begin position="391"/>
        <end position="409"/>
    </location>
</feature>
<keyword evidence="3" id="KW-1003">Cell membrane</keyword>
<dbReference type="AlphaFoldDB" id="A0A7K0K4I0"/>
<proteinExistence type="inferred from homology"/>
<evidence type="ECO:0000256" key="5">
    <source>
        <dbReference type="ARBA" id="ARBA00022692"/>
    </source>
</evidence>
<keyword evidence="2 8" id="KW-0813">Transport</keyword>
<keyword evidence="11" id="KW-1185">Reference proteome</keyword>
<evidence type="ECO:0000256" key="6">
    <source>
        <dbReference type="ARBA" id="ARBA00022989"/>
    </source>
</evidence>
<dbReference type="SUPFAM" id="SSF161098">
    <property type="entry name" value="MetI-like"/>
    <property type="match status" value="2"/>
</dbReference>
<feature type="transmembrane region" description="Helical" evidence="8">
    <location>
        <begin position="66"/>
        <end position="93"/>
    </location>
</feature>
<evidence type="ECO:0000256" key="1">
    <source>
        <dbReference type="ARBA" id="ARBA00004429"/>
    </source>
</evidence>
<organism evidence="10 11">
    <name type="scientific">Mobiluncus porci</name>
    <dbReference type="NCBI Taxonomy" id="2652278"/>
    <lineage>
        <taxon>Bacteria</taxon>
        <taxon>Bacillati</taxon>
        <taxon>Actinomycetota</taxon>
        <taxon>Actinomycetes</taxon>
        <taxon>Actinomycetales</taxon>
        <taxon>Actinomycetaceae</taxon>
        <taxon>Mobiluncus</taxon>
    </lineage>
</organism>
<evidence type="ECO:0000259" key="9">
    <source>
        <dbReference type="PROSITE" id="PS50928"/>
    </source>
</evidence>
<dbReference type="InterPro" id="IPR035906">
    <property type="entry name" value="MetI-like_sf"/>
</dbReference>
<keyword evidence="4" id="KW-0997">Cell inner membrane</keyword>
<feature type="domain" description="ABC transmembrane type-1" evidence="9">
    <location>
        <begin position="345"/>
        <end position="543"/>
    </location>
</feature>
<dbReference type="InterPro" id="IPR000515">
    <property type="entry name" value="MetI-like"/>
</dbReference>
<comment type="similarity">
    <text evidence="8">Belongs to the binding-protein-dependent transport system permease family.</text>
</comment>
<dbReference type="Pfam" id="PF00528">
    <property type="entry name" value="BPD_transp_1"/>
    <property type="match status" value="1"/>
</dbReference>
<evidence type="ECO:0000256" key="4">
    <source>
        <dbReference type="ARBA" id="ARBA00022519"/>
    </source>
</evidence>
<comment type="caution">
    <text evidence="10">The sequence shown here is derived from an EMBL/GenBank/DDBJ whole genome shotgun (WGS) entry which is preliminary data.</text>
</comment>
<dbReference type="Gene3D" id="1.10.3720.10">
    <property type="entry name" value="MetI-like"/>
    <property type="match status" value="2"/>
</dbReference>
<evidence type="ECO:0000313" key="11">
    <source>
        <dbReference type="Proteomes" id="UP000442535"/>
    </source>
</evidence>
<dbReference type="GO" id="GO:0005886">
    <property type="term" value="C:plasma membrane"/>
    <property type="evidence" value="ECO:0007669"/>
    <property type="project" value="UniProtKB-SubCell"/>
</dbReference>
<evidence type="ECO:0000256" key="3">
    <source>
        <dbReference type="ARBA" id="ARBA00022475"/>
    </source>
</evidence>
<dbReference type="EMBL" id="VUMY01000017">
    <property type="protein sequence ID" value="MST50376.1"/>
    <property type="molecule type" value="Genomic_DNA"/>
</dbReference>
<keyword evidence="7 8" id="KW-0472">Membrane</keyword>
<keyword evidence="5 8" id="KW-0812">Transmembrane</keyword>
<feature type="transmembrane region" description="Helical" evidence="8">
    <location>
        <begin position="289"/>
        <end position="314"/>
    </location>
</feature>
<sequence length="642" mass="68121">MKSEKTVPRILLALAVAVPLGFWGLFFLLPTVKLIWLGISGGVLPGSLSFGEAWREILGRGRTWSVLFWTLAMGLAGTMFSVVLGVAGAWVLYGLRLPGRRVFRALLGVPFVLPSVVVGVAFQNLLAASGPLGFLGLEGTRTAIVLGMVFFNFSLVARVVGNAWVRLDPRVVWAARVLGATPARAFLTVTLPRLLPSILAAGSLVFLYCITSYGLVRVLGGVKVTTLEVEIYLETAAYLNLPGAAVLSIIQILIVLVALGINSLARARFERAAGELREVAPRAIGREDWVALVLFGFGFLLVVVPLAGLVVASLRRGGEWTLDNFAALGRPGLVASLPGTALEAAGYSLLVGLISTLITLAMGLSVAVVLSRRVHSPLWRRTQEFLDVLMASPQGVSAVTVGFGMLITLQAPPFSMSANAFFLGGVASIVALPLVLRSVLPTMRAIRPRMLDAAATLGASPLRVFWTLEFPVLFRVSGVGAGFAFAIALGEFGATSFLARPLSPTLPVAIFALSSKPEIVAQGASSAASVLLAGLCALAMFLAESVSGGVSLRHLGQATSGYAALRRQVPTRWLLSSKVDGSERSQRSLRVGFPGARSLRVGFPGARSLRVRPLWCNERSECNQKGLTPRRSDQIFKESTNG</sequence>
<dbReference type="GO" id="GO:0055085">
    <property type="term" value="P:transmembrane transport"/>
    <property type="evidence" value="ECO:0007669"/>
    <property type="project" value="InterPro"/>
</dbReference>
<feature type="transmembrane region" description="Helical" evidence="8">
    <location>
        <begin position="347"/>
        <end position="370"/>
    </location>
</feature>
<feature type="domain" description="ABC transmembrane type-1" evidence="9">
    <location>
        <begin position="67"/>
        <end position="265"/>
    </location>
</feature>
<evidence type="ECO:0000313" key="10">
    <source>
        <dbReference type="EMBL" id="MST50376.1"/>
    </source>
</evidence>